<proteinExistence type="predicted"/>
<dbReference type="InterPro" id="IPR011701">
    <property type="entry name" value="MFS"/>
</dbReference>
<feature type="transmembrane region" description="Helical" evidence="7">
    <location>
        <begin position="59"/>
        <end position="78"/>
    </location>
</feature>
<feature type="transmembrane region" description="Helical" evidence="7">
    <location>
        <begin position="313"/>
        <end position="334"/>
    </location>
</feature>
<reference evidence="9 10" key="1">
    <citation type="submission" date="2022-09" db="EMBL/GenBank/DDBJ databases">
        <authorList>
            <person name="Han X.L."/>
            <person name="Wang Q."/>
            <person name="Lu T."/>
        </authorList>
    </citation>
    <scope>NUCLEOTIDE SEQUENCE [LARGE SCALE GENOMIC DNA]</scope>
    <source>
        <strain evidence="9 10">WQ 127069</strain>
    </source>
</reference>
<feature type="transmembrane region" description="Helical" evidence="7">
    <location>
        <begin position="109"/>
        <end position="133"/>
    </location>
</feature>
<dbReference type="RefSeq" id="WP_262685481.1">
    <property type="nucleotide sequence ID" value="NZ_JAOQIO010000084.1"/>
</dbReference>
<evidence type="ECO:0000256" key="5">
    <source>
        <dbReference type="ARBA" id="ARBA00022989"/>
    </source>
</evidence>
<comment type="caution">
    <text evidence="9">The sequence shown here is derived from an EMBL/GenBank/DDBJ whole genome shotgun (WGS) entry which is preliminary data.</text>
</comment>
<dbReference type="InterPro" id="IPR036259">
    <property type="entry name" value="MFS_trans_sf"/>
</dbReference>
<feature type="domain" description="Major facilitator superfamily (MFS) profile" evidence="8">
    <location>
        <begin position="18"/>
        <end position="403"/>
    </location>
</feature>
<evidence type="ECO:0000256" key="7">
    <source>
        <dbReference type="SAM" id="Phobius"/>
    </source>
</evidence>
<feature type="transmembrane region" description="Helical" evidence="7">
    <location>
        <begin position="346"/>
        <end position="364"/>
    </location>
</feature>
<keyword evidence="2" id="KW-0813">Transport</keyword>
<name>A0ABT2UI39_9BACL</name>
<evidence type="ECO:0000313" key="9">
    <source>
        <dbReference type="EMBL" id="MCU6794312.1"/>
    </source>
</evidence>
<feature type="transmembrane region" description="Helical" evidence="7">
    <location>
        <begin position="145"/>
        <end position="165"/>
    </location>
</feature>
<keyword evidence="3" id="KW-1003">Cell membrane</keyword>
<evidence type="ECO:0000256" key="3">
    <source>
        <dbReference type="ARBA" id="ARBA00022475"/>
    </source>
</evidence>
<accession>A0ABT2UI39</accession>
<dbReference type="Pfam" id="PF07690">
    <property type="entry name" value="MFS_1"/>
    <property type="match status" value="1"/>
</dbReference>
<feature type="transmembrane region" description="Helical" evidence="7">
    <location>
        <begin position="287"/>
        <end position="307"/>
    </location>
</feature>
<dbReference type="InterPro" id="IPR020846">
    <property type="entry name" value="MFS_dom"/>
</dbReference>
<evidence type="ECO:0000256" key="1">
    <source>
        <dbReference type="ARBA" id="ARBA00004651"/>
    </source>
</evidence>
<dbReference type="SUPFAM" id="SSF103473">
    <property type="entry name" value="MFS general substrate transporter"/>
    <property type="match status" value="1"/>
</dbReference>
<evidence type="ECO:0000259" key="8">
    <source>
        <dbReference type="PROSITE" id="PS50850"/>
    </source>
</evidence>
<feature type="transmembrane region" description="Helical" evidence="7">
    <location>
        <begin position="171"/>
        <end position="190"/>
    </location>
</feature>
<organism evidence="9 10">
    <name type="scientific">Paenibacillus baimaensis</name>
    <dbReference type="NCBI Taxonomy" id="2982185"/>
    <lineage>
        <taxon>Bacteria</taxon>
        <taxon>Bacillati</taxon>
        <taxon>Bacillota</taxon>
        <taxon>Bacilli</taxon>
        <taxon>Bacillales</taxon>
        <taxon>Paenibacillaceae</taxon>
        <taxon>Paenibacillus</taxon>
    </lineage>
</organism>
<evidence type="ECO:0000256" key="4">
    <source>
        <dbReference type="ARBA" id="ARBA00022692"/>
    </source>
</evidence>
<dbReference type="EMBL" id="JAOQIO010000084">
    <property type="protein sequence ID" value="MCU6794312.1"/>
    <property type="molecule type" value="Genomic_DNA"/>
</dbReference>
<gene>
    <name evidence="9" type="ORF">OB236_19595</name>
</gene>
<dbReference type="InterPro" id="IPR050171">
    <property type="entry name" value="MFS_Transporters"/>
</dbReference>
<dbReference type="PROSITE" id="PS50850">
    <property type="entry name" value="MFS"/>
    <property type="match status" value="1"/>
</dbReference>
<dbReference type="PANTHER" id="PTHR23517:SF10">
    <property type="entry name" value="MAJOR FACILITATOR SUPERFAMILY (MFS) PROFILE DOMAIN-CONTAINING PROTEIN"/>
    <property type="match status" value="1"/>
</dbReference>
<keyword evidence="5 7" id="KW-1133">Transmembrane helix</keyword>
<keyword evidence="6 7" id="KW-0472">Membrane</keyword>
<sequence>MNLIQKRWLLFFQAYPKDALYFMAASFVNATGKAILWPLTTLYVHEVLGRSYGQAGLVLLYQALAGILGEIVGGALYHKLGPKKLIVSSMVLTASLLGSVVFVHDYWVFVIIVSVNGFMNGIAIPSINAYVGFRWKEHRRKLYNAIYVGNNTGLAIGAAVGGAIASISFPLTYTVTSVSTLAFGVFLFFFMKTSPDDSVSATKTAGTLGENQSAYQHIVNFRIYLFLGLGALFYYIAFTLWSNGIAPYLTEQGYPLTMYSLLWTINGIVIFAGQPVTGLIKSTIAKSLVAQIVMSSLCYSLGLGFIMLFHHSYLFLVVGMIVCTIGEMLLLPAIPTFYSERTGRAAPFFMGLSGGFGNVGRMTGPTLYGNLYDHWGIVPVLLAGTCASVVSLVFFLMHAALHKEKKSKVSSSVVTY</sequence>
<dbReference type="Gene3D" id="1.20.1250.20">
    <property type="entry name" value="MFS general substrate transporter like domains"/>
    <property type="match status" value="1"/>
</dbReference>
<feature type="transmembrane region" description="Helical" evidence="7">
    <location>
        <begin position="261"/>
        <end position="280"/>
    </location>
</feature>
<evidence type="ECO:0000256" key="6">
    <source>
        <dbReference type="ARBA" id="ARBA00023136"/>
    </source>
</evidence>
<feature type="transmembrane region" description="Helical" evidence="7">
    <location>
        <begin position="20"/>
        <end position="39"/>
    </location>
</feature>
<feature type="transmembrane region" description="Helical" evidence="7">
    <location>
        <begin position="376"/>
        <end position="401"/>
    </location>
</feature>
<keyword evidence="10" id="KW-1185">Reference proteome</keyword>
<evidence type="ECO:0000256" key="2">
    <source>
        <dbReference type="ARBA" id="ARBA00022448"/>
    </source>
</evidence>
<evidence type="ECO:0000313" key="10">
    <source>
        <dbReference type="Proteomes" id="UP001652445"/>
    </source>
</evidence>
<dbReference type="PANTHER" id="PTHR23517">
    <property type="entry name" value="RESISTANCE PROTEIN MDTM, PUTATIVE-RELATED-RELATED"/>
    <property type="match status" value="1"/>
</dbReference>
<comment type="subcellular location">
    <subcellularLocation>
        <location evidence="1">Cell membrane</location>
        <topology evidence="1">Multi-pass membrane protein</topology>
    </subcellularLocation>
</comment>
<dbReference type="Proteomes" id="UP001652445">
    <property type="component" value="Unassembled WGS sequence"/>
</dbReference>
<protein>
    <submittedName>
        <fullName evidence="9">MFS transporter</fullName>
    </submittedName>
</protein>
<keyword evidence="4 7" id="KW-0812">Transmembrane</keyword>
<feature type="transmembrane region" description="Helical" evidence="7">
    <location>
        <begin position="223"/>
        <end position="241"/>
    </location>
</feature>
<feature type="transmembrane region" description="Helical" evidence="7">
    <location>
        <begin position="85"/>
        <end position="103"/>
    </location>
</feature>